<dbReference type="AlphaFoldDB" id="A0A8J3PNZ6"/>
<keyword evidence="3" id="KW-1185">Reference proteome</keyword>
<gene>
    <name evidence="2" type="ORF">Pfl04_37820</name>
</gene>
<organism evidence="2 3">
    <name type="scientific">Planosporangium flavigriseum</name>
    <dbReference type="NCBI Taxonomy" id="373681"/>
    <lineage>
        <taxon>Bacteria</taxon>
        <taxon>Bacillati</taxon>
        <taxon>Actinomycetota</taxon>
        <taxon>Actinomycetes</taxon>
        <taxon>Micromonosporales</taxon>
        <taxon>Micromonosporaceae</taxon>
        <taxon>Planosporangium</taxon>
    </lineage>
</organism>
<reference evidence="2" key="1">
    <citation type="submission" date="2021-01" db="EMBL/GenBank/DDBJ databases">
        <title>Whole genome shotgun sequence of Planosporangium flavigriseum NBRC 105377.</title>
        <authorList>
            <person name="Komaki H."/>
            <person name="Tamura T."/>
        </authorList>
    </citation>
    <scope>NUCLEOTIDE SEQUENCE</scope>
    <source>
        <strain evidence="2">NBRC 105377</strain>
    </source>
</reference>
<dbReference type="Proteomes" id="UP000653674">
    <property type="component" value="Unassembled WGS sequence"/>
</dbReference>
<accession>A0A8J3PNZ6</accession>
<protein>
    <recommendedName>
        <fullName evidence="1">DUF559 domain-containing protein</fullName>
    </recommendedName>
</protein>
<evidence type="ECO:0000259" key="1">
    <source>
        <dbReference type="Pfam" id="PF04480"/>
    </source>
</evidence>
<evidence type="ECO:0000313" key="3">
    <source>
        <dbReference type="Proteomes" id="UP000653674"/>
    </source>
</evidence>
<dbReference type="RefSeq" id="WP_168072092.1">
    <property type="nucleotide sequence ID" value="NZ_BAAAQJ010000003.1"/>
</dbReference>
<dbReference type="InterPro" id="IPR007569">
    <property type="entry name" value="DUF559"/>
</dbReference>
<proteinExistence type="predicted"/>
<comment type="caution">
    <text evidence="2">The sequence shown here is derived from an EMBL/GenBank/DDBJ whole genome shotgun (WGS) entry which is preliminary data.</text>
</comment>
<sequence>MYVRDEPSLPADDAPELEWLLFRQSHVLSRAQAIAAVGRGALQNLLSRGRWQRAEWGVVIAHNGPLTRDQRLWVATLGAGEGAVCAGRTAATLEGLRSSDADPIDILVPAGRRVRRVSGVRIHRTEVLPAHHVRPGAPPRTRMARSIVDAASWARTDDDARAVVAAAFQQRRVSKEEIEAVAAVLTRSPRRALVLETTRYAAGGAHSLSEVDLVKLCRRFGLPLPDQQTERADASGRRRYLDAYWREWKVHVEVDGSFHLEVRTWWADMQRQNDLWIKGDRVLRFPAWVVAHRPDEVAAQIRAALCAAGWSPPSPGSWKV</sequence>
<feature type="domain" description="DUF559" evidence="1">
    <location>
        <begin position="241"/>
        <end position="305"/>
    </location>
</feature>
<dbReference type="Pfam" id="PF04480">
    <property type="entry name" value="DUF559"/>
    <property type="match status" value="1"/>
</dbReference>
<name>A0A8J3PNZ6_9ACTN</name>
<dbReference type="EMBL" id="BONU01000030">
    <property type="protein sequence ID" value="GIG75378.1"/>
    <property type="molecule type" value="Genomic_DNA"/>
</dbReference>
<evidence type="ECO:0000313" key="2">
    <source>
        <dbReference type="EMBL" id="GIG75378.1"/>
    </source>
</evidence>